<feature type="compositionally biased region" description="Basic and acidic residues" evidence="1">
    <location>
        <begin position="50"/>
        <end position="61"/>
    </location>
</feature>
<dbReference type="PANTHER" id="PTHR47482:SF16">
    <property type="entry name" value="PROTEIN FAR1-RELATED SEQUENCE"/>
    <property type="match status" value="1"/>
</dbReference>
<proteinExistence type="predicted"/>
<dbReference type="AlphaFoldDB" id="B9FTE8"/>
<evidence type="ECO:0000256" key="1">
    <source>
        <dbReference type="SAM" id="MobiDB-lite"/>
    </source>
</evidence>
<reference evidence="2" key="1">
    <citation type="journal article" date="2005" name="PLoS Biol.">
        <title>The genomes of Oryza sativa: a history of duplications.</title>
        <authorList>
            <person name="Yu J."/>
            <person name="Wang J."/>
            <person name="Lin W."/>
            <person name="Li S."/>
            <person name="Li H."/>
            <person name="Zhou J."/>
            <person name="Ni P."/>
            <person name="Dong W."/>
            <person name="Hu S."/>
            <person name="Zeng C."/>
            <person name="Zhang J."/>
            <person name="Zhang Y."/>
            <person name="Li R."/>
            <person name="Xu Z."/>
            <person name="Li S."/>
            <person name="Li X."/>
            <person name="Zheng H."/>
            <person name="Cong L."/>
            <person name="Lin L."/>
            <person name="Yin J."/>
            <person name="Geng J."/>
            <person name="Li G."/>
            <person name="Shi J."/>
            <person name="Liu J."/>
            <person name="Lv H."/>
            <person name="Li J."/>
            <person name="Wang J."/>
            <person name="Deng Y."/>
            <person name="Ran L."/>
            <person name="Shi X."/>
            <person name="Wang X."/>
            <person name="Wu Q."/>
            <person name="Li C."/>
            <person name="Ren X."/>
            <person name="Wang J."/>
            <person name="Wang X."/>
            <person name="Li D."/>
            <person name="Liu D."/>
            <person name="Zhang X."/>
            <person name="Ji Z."/>
            <person name="Zhao W."/>
            <person name="Sun Y."/>
            <person name="Zhang Z."/>
            <person name="Bao J."/>
            <person name="Han Y."/>
            <person name="Dong L."/>
            <person name="Ji J."/>
            <person name="Chen P."/>
            <person name="Wu S."/>
            <person name="Liu J."/>
            <person name="Xiao Y."/>
            <person name="Bu D."/>
            <person name="Tan J."/>
            <person name="Yang L."/>
            <person name="Ye C."/>
            <person name="Zhang J."/>
            <person name="Xu J."/>
            <person name="Zhou Y."/>
            <person name="Yu Y."/>
            <person name="Zhang B."/>
            <person name="Zhuang S."/>
            <person name="Wei H."/>
            <person name="Liu B."/>
            <person name="Lei M."/>
            <person name="Yu H."/>
            <person name="Li Y."/>
            <person name="Xu H."/>
            <person name="Wei S."/>
            <person name="He X."/>
            <person name="Fang L."/>
            <person name="Zhang Z."/>
            <person name="Zhang Y."/>
            <person name="Huang X."/>
            <person name="Su Z."/>
            <person name="Tong W."/>
            <person name="Li J."/>
            <person name="Tong Z."/>
            <person name="Li S."/>
            <person name="Ye J."/>
            <person name="Wang L."/>
            <person name="Fang L."/>
            <person name="Lei T."/>
            <person name="Chen C."/>
            <person name="Chen H."/>
            <person name="Xu Z."/>
            <person name="Li H."/>
            <person name="Huang H."/>
            <person name="Zhang F."/>
            <person name="Xu H."/>
            <person name="Li N."/>
            <person name="Zhao C."/>
            <person name="Li S."/>
            <person name="Dong L."/>
            <person name="Huang Y."/>
            <person name="Li L."/>
            <person name="Xi Y."/>
            <person name="Qi Q."/>
            <person name="Li W."/>
            <person name="Zhang B."/>
            <person name="Hu W."/>
            <person name="Zhang Y."/>
            <person name="Tian X."/>
            <person name="Jiao Y."/>
            <person name="Liang X."/>
            <person name="Jin J."/>
            <person name="Gao L."/>
            <person name="Zheng W."/>
            <person name="Hao B."/>
            <person name="Liu S."/>
            <person name="Wang W."/>
            <person name="Yuan L."/>
            <person name="Cao M."/>
            <person name="McDermott J."/>
            <person name="Samudrala R."/>
            <person name="Wang J."/>
            <person name="Wong G.K."/>
            <person name="Yang H."/>
        </authorList>
    </citation>
    <scope>NUCLEOTIDE SEQUENCE [LARGE SCALE GENOMIC DNA]</scope>
</reference>
<feature type="compositionally biased region" description="Polar residues" evidence="1">
    <location>
        <begin position="64"/>
        <end position="73"/>
    </location>
</feature>
<dbReference type="PANTHER" id="PTHR47482">
    <property type="entry name" value="OS11G0632001 PROTEIN"/>
    <property type="match status" value="1"/>
</dbReference>
<name>B9FTE8_ORYSJ</name>
<evidence type="ECO:0000313" key="2">
    <source>
        <dbReference type="EMBL" id="EEE65759.1"/>
    </source>
</evidence>
<gene>
    <name evidence="2" type="ORF">OsJ_21428</name>
</gene>
<feature type="region of interest" description="Disordered" evidence="1">
    <location>
        <begin position="21"/>
        <end position="78"/>
    </location>
</feature>
<sequence length="135" mass="15233">MASGSEDLGLSSMRSSVIAISIAPSTMMEGSRKKSSSREICCSGQVRNKYRGDETKREQRRGSARQSRISHSSVMGVLPELHGARENIPFTNRDLENRKAANVREENADDISKLLKFFSECEEDIPKFYWDIKTD</sequence>
<dbReference type="EMBL" id="CM000143">
    <property type="protein sequence ID" value="EEE65759.1"/>
    <property type="molecule type" value="Genomic_DNA"/>
</dbReference>
<protein>
    <submittedName>
        <fullName evidence="2">Uncharacterized protein</fullName>
    </submittedName>
</protein>
<reference evidence="2" key="2">
    <citation type="submission" date="2008-12" db="EMBL/GenBank/DDBJ databases">
        <title>Improved gene annotation of the rice (Oryza sativa) genomes.</title>
        <authorList>
            <person name="Wang J."/>
            <person name="Li R."/>
            <person name="Fan W."/>
            <person name="Huang Q."/>
            <person name="Zhang J."/>
            <person name="Zhou Y."/>
            <person name="Hu Y."/>
            <person name="Zi S."/>
            <person name="Li J."/>
            <person name="Ni P."/>
            <person name="Zheng H."/>
            <person name="Zhang Y."/>
            <person name="Zhao M."/>
            <person name="Hao Q."/>
            <person name="McDermott J."/>
            <person name="Samudrala R."/>
            <person name="Kristiansen K."/>
            <person name="Wong G.K.-S."/>
        </authorList>
    </citation>
    <scope>NUCLEOTIDE SEQUENCE</scope>
</reference>
<dbReference type="Proteomes" id="UP000007752">
    <property type="component" value="Chromosome 6"/>
</dbReference>
<accession>B9FTE8</accession>
<organism evidence="2">
    <name type="scientific">Oryza sativa subsp. japonica</name>
    <name type="common">Rice</name>
    <dbReference type="NCBI Taxonomy" id="39947"/>
    <lineage>
        <taxon>Eukaryota</taxon>
        <taxon>Viridiplantae</taxon>
        <taxon>Streptophyta</taxon>
        <taxon>Embryophyta</taxon>
        <taxon>Tracheophyta</taxon>
        <taxon>Spermatophyta</taxon>
        <taxon>Magnoliopsida</taxon>
        <taxon>Liliopsida</taxon>
        <taxon>Poales</taxon>
        <taxon>Poaceae</taxon>
        <taxon>BOP clade</taxon>
        <taxon>Oryzoideae</taxon>
        <taxon>Oryzeae</taxon>
        <taxon>Oryzinae</taxon>
        <taxon>Oryza</taxon>
        <taxon>Oryza sativa</taxon>
    </lineage>
</organism>